<proteinExistence type="predicted"/>
<feature type="signal peptide" evidence="1">
    <location>
        <begin position="1"/>
        <end position="27"/>
    </location>
</feature>
<dbReference type="GO" id="GO:0004553">
    <property type="term" value="F:hydrolase activity, hydrolyzing O-glycosyl compounds"/>
    <property type="evidence" value="ECO:0007669"/>
    <property type="project" value="InterPro"/>
</dbReference>
<feature type="domain" description="Endo-beta-1,6-galactanase-like" evidence="2">
    <location>
        <begin position="46"/>
        <end position="255"/>
    </location>
</feature>
<dbReference type="SUPFAM" id="SSF51011">
    <property type="entry name" value="Glycosyl hydrolase domain"/>
    <property type="match status" value="1"/>
</dbReference>
<keyword evidence="1" id="KW-0732">Signal</keyword>
<evidence type="ECO:0000259" key="2">
    <source>
        <dbReference type="Pfam" id="PF14587"/>
    </source>
</evidence>
<dbReference type="InterPro" id="IPR013780">
    <property type="entry name" value="Glyco_hydro_b"/>
</dbReference>
<dbReference type="InterPro" id="IPR039514">
    <property type="entry name" value="6GAL-like"/>
</dbReference>
<dbReference type="SUPFAM" id="SSF51445">
    <property type="entry name" value="(Trans)glycosidases"/>
    <property type="match status" value="1"/>
</dbReference>
<name>A0A425CMM6_9STRA</name>
<sequence>MLTTIPSLAIPALACAFLATLPSQVVADYTVKADAGTTILDNWEGWGTSLCWWANAFGDRKDIADVFFTLQESVTLEGGPSGLPGLGLNVVRYNIGGSSKNVIDDGGTKVAMKLSPSMPAFKFIESFWINWLSNDSDSKSWDWNADLNQRTMLNLAIKRGVDVTEAFSNSPPWWMTHNYATAGGDDGRKDNLKSWNHNAFAFYLAYVVKHAKHKWGVSFDYVEAFNEPMSIWWKFPKGQEGCRFNVDSQISVLLKLRRHLDDLGMNNVVIATSDENTPSLALSTLRSMSSKPDVLATFGKVNTHGYEGLSPYRGPDRKPLKDLVTKLDKKLWDSEYGEKDGTGLSMAESIPLDINVMGISAFVYWQVLDGGGWGLIQASPADKTLGVVNTKFYVLAQYTRHIRPGMTILSTSDLQHTVVAHDAKSNLLVLVTVNSGKAASTVTFDLSSFQSVKGPISTWMTETSGSGALYKPSTIELSGTSFSASIPAESVMTFEIQECS</sequence>
<dbReference type="Gene3D" id="3.20.20.80">
    <property type="entry name" value="Glycosidases"/>
    <property type="match status" value="1"/>
</dbReference>
<dbReference type="OrthoDB" id="2012278at2759"/>
<dbReference type="AlphaFoldDB" id="A0A425CMM6"/>
<dbReference type="VEuPathDB" id="FungiDB:DD237_000054"/>
<dbReference type="Proteomes" id="UP000286097">
    <property type="component" value="Unassembled WGS sequence"/>
</dbReference>
<dbReference type="EMBL" id="QKXF01000081">
    <property type="protein sequence ID" value="RQM18221.1"/>
    <property type="molecule type" value="Genomic_DNA"/>
</dbReference>
<feature type="chain" id="PRO_5019517765" description="Endo-beta-1,6-galactanase-like domain-containing protein" evidence="1">
    <location>
        <begin position="28"/>
        <end position="500"/>
    </location>
</feature>
<evidence type="ECO:0000313" key="4">
    <source>
        <dbReference type="Proteomes" id="UP000286097"/>
    </source>
</evidence>
<dbReference type="PANTHER" id="PTHR42767:SF1">
    <property type="entry name" value="ENDO-BETA-1,6-GALACTANASE-LIKE DOMAIN-CONTAINING PROTEIN"/>
    <property type="match status" value="1"/>
</dbReference>
<accession>A0A425CMM6</accession>
<dbReference type="Gene3D" id="2.60.40.1180">
    <property type="entry name" value="Golgi alpha-mannosidase II"/>
    <property type="match status" value="1"/>
</dbReference>
<evidence type="ECO:0000256" key="1">
    <source>
        <dbReference type="SAM" id="SignalP"/>
    </source>
</evidence>
<dbReference type="InterPro" id="IPR039743">
    <property type="entry name" value="6GAL/EXGAL"/>
</dbReference>
<organism evidence="3 4">
    <name type="scientific">Peronospora effusa</name>
    <dbReference type="NCBI Taxonomy" id="542832"/>
    <lineage>
        <taxon>Eukaryota</taxon>
        <taxon>Sar</taxon>
        <taxon>Stramenopiles</taxon>
        <taxon>Oomycota</taxon>
        <taxon>Peronosporomycetes</taxon>
        <taxon>Peronosporales</taxon>
        <taxon>Peronosporaceae</taxon>
        <taxon>Peronospora</taxon>
    </lineage>
</organism>
<evidence type="ECO:0000313" key="3">
    <source>
        <dbReference type="EMBL" id="RQM18221.1"/>
    </source>
</evidence>
<gene>
    <name evidence="3" type="ORF">DD237_000054</name>
</gene>
<dbReference type="Pfam" id="PF14587">
    <property type="entry name" value="Glyco_hydr_30_2"/>
    <property type="match status" value="1"/>
</dbReference>
<reference evidence="3 4" key="1">
    <citation type="submission" date="2018-06" db="EMBL/GenBank/DDBJ databases">
        <title>Comparative genomics of downy mildews reveals potential adaptations to biotrophy.</title>
        <authorList>
            <person name="Fletcher K."/>
            <person name="Klosterman S.J."/>
            <person name="Derevnina L."/>
            <person name="Martin F."/>
            <person name="Koike S."/>
            <person name="Reyes Chin-Wo S."/>
            <person name="Mou B."/>
            <person name="Michelmore R."/>
        </authorList>
    </citation>
    <scope>NUCLEOTIDE SEQUENCE [LARGE SCALE GENOMIC DNA]</scope>
    <source>
        <strain evidence="3 4">R13</strain>
    </source>
</reference>
<dbReference type="InterPro" id="IPR017853">
    <property type="entry name" value="GH"/>
</dbReference>
<dbReference type="PANTHER" id="PTHR42767">
    <property type="entry name" value="ENDO-BETA-1,6-GALACTANASE"/>
    <property type="match status" value="1"/>
</dbReference>
<comment type="caution">
    <text evidence="3">The sequence shown here is derived from an EMBL/GenBank/DDBJ whole genome shotgun (WGS) entry which is preliminary data.</text>
</comment>
<protein>
    <recommendedName>
        <fullName evidence="2">Endo-beta-1,6-galactanase-like domain-containing protein</fullName>
    </recommendedName>
</protein>